<dbReference type="EMBL" id="CAWUPB010001168">
    <property type="protein sequence ID" value="CAK7345874.1"/>
    <property type="molecule type" value="Genomic_DNA"/>
</dbReference>
<organism evidence="1 2">
    <name type="scientific">Dovyalis caffra</name>
    <dbReference type="NCBI Taxonomy" id="77055"/>
    <lineage>
        <taxon>Eukaryota</taxon>
        <taxon>Viridiplantae</taxon>
        <taxon>Streptophyta</taxon>
        <taxon>Embryophyta</taxon>
        <taxon>Tracheophyta</taxon>
        <taxon>Spermatophyta</taxon>
        <taxon>Magnoliopsida</taxon>
        <taxon>eudicotyledons</taxon>
        <taxon>Gunneridae</taxon>
        <taxon>Pentapetalae</taxon>
        <taxon>rosids</taxon>
        <taxon>fabids</taxon>
        <taxon>Malpighiales</taxon>
        <taxon>Salicaceae</taxon>
        <taxon>Flacourtieae</taxon>
        <taxon>Dovyalis</taxon>
    </lineage>
</organism>
<protein>
    <submittedName>
        <fullName evidence="1">Uncharacterized protein</fullName>
    </submittedName>
</protein>
<keyword evidence="2" id="KW-1185">Reference proteome</keyword>
<dbReference type="AlphaFoldDB" id="A0AAV1S7H1"/>
<sequence length="63" mass="7115">TCREGTRTYNQMAVEEGIIKAERIHGKTILAPLISSSIIRECQMEKHHLTTHPTGHSVFRGRS</sequence>
<gene>
    <name evidence="1" type="ORF">DCAF_LOCUS18537</name>
</gene>
<evidence type="ECO:0000313" key="1">
    <source>
        <dbReference type="EMBL" id="CAK7345874.1"/>
    </source>
</evidence>
<comment type="caution">
    <text evidence="1">The sequence shown here is derived from an EMBL/GenBank/DDBJ whole genome shotgun (WGS) entry which is preliminary data.</text>
</comment>
<accession>A0AAV1S7H1</accession>
<proteinExistence type="predicted"/>
<evidence type="ECO:0000313" key="2">
    <source>
        <dbReference type="Proteomes" id="UP001314170"/>
    </source>
</evidence>
<feature type="non-terminal residue" evidence="1">
    <location>
        <position position="1"/>
    </location>
</feature>
<reference evidence="1 2" key="1">
    <citation type="submission" date="2024-01" db="EMBL/GenBank/DDBJ databases">
        <authorList>
            <person name="Waweru B."/>
        </authorList>
    </citation>
    <scope>NUCLEOTIDE SEQUENCE [LARGE SCALE GENOMIC DNA]</scope>
</reference>
<dbReference type="Proteomes" id="UP001314170">
    <property type="component" value="Unassembled WGS sequence"/>
</dbReference>
<name>A0AAV1S7H1_9ROSI</name>